<protein>
    <submittedName>
        <fullName evidence="1">Uncharacterized protein</fullName>
    </submittedName>
</protein>
<organism evidence="1 2">
    <name type="scientific">Protopolystoma xenopodis</name>
    <dbReference type="NCBI Taxonomy" id="117903"/>
    <lineage>
        <taxon>Eukaryota</taxon>
        <taxon>Metazoa</taxon>
        <taxon>Spiralia</taxon>
        <taxon>Lophotrochozoa</taxon>
        <taxon>Platyhelminthes</taxon>
        <taxon>Monogenea</taxon>
        <taxon>Polyopisthocotylea</taxon>
        <taxon>Polystomatidea</taxon>
        <taxon>Polystomatidae</taxon>
        <taxon>Protopolystoma</taxon>
    </lineage>
</organism>
<proteinExistence type="predicted"/>
<evidence type="ECO:0000313" key="1">
    <source>
        <dbReference type="EMBL" id="VEL41213.1"/>
    </source>
</evidence>
<gene>
    <name evidence="1" type="ORF">PXEA_LOCUS34653</name>
</gene>
<dbReference type="EMBL" id="CAAALY010268377">
    <property type="protein sequence ID" value="VEL41213.1"/>
    <property type="molecule type" value="Genomic_DNA"/>
</dbReference>
<name>A0A3S5AZ30_9PLAT</name>
<sequence length="119" mass="11978">MNATGQLLSGHMHHPGGAAGGFFLPGQPAGLPTGGISADDRYAASGFGVVASRVGAPGQVNRTTGTPALASPSRIGGTVAGRQIKAQYADKHYSQISYLLNCSPVALVSESLSSELLLS</sequence>
<accession>A0A3S5AZ30</accession>
<dbReference type="AlphaFoldDB" id="A0A3S5AZ30"/>
<evidence type="ECO:0000313" key="2">
    <source>
        <dbReference type="Proteomes" id="UP000784294"/>
    </source>
</evidence>
<dbReference type="Proteomes" id="UP000784294">
    <property type="component" value="Unassembled WGS sequence"/>
</dbReference>
<comment type="caution">
    <text evidence="1">The sequence shown here is derived from an EMBL/GenBank/DDBJ whole genome shotgun (WGS) entry which is preliminary data.</text>
</comment>
<keyword evidence="2" id="KW-1185">Reference proteome</keyword>
<reference evidence="1" key="1">
    <citation type="submission" date="2018-11" db="EMBL/GenBank/DDBJ databases">
        <authorList>
            <consortium name="Pathogen Informatics"/>
        </authorList>
    </citation>
    <scope>NUCLEOTIDE SEQUENCE</scope>
</reference>